<dbReference type="Pfam" id="PF02632">
    <property type="entry name" value="BioY"/>
    <property type="match status" value="1"/>
</dbReference>
<comment type="similarity">
    <text evidence="1">Belongs to the BioY family.</text>
</comment>
<proteinExistence type="inferred from homology"/>
<gene>
    <name evidence="3" type="ORF">ACFOZ7_01050</name>
</gene>
<evidence type="ECO:0000256" key="2">
    <source>
        <dbReference type="SAM" id="Phobius"/>
    </source>
</evidence>
<name>A0ABD5NU29_9EURY</name>
<feature type="transmembrane region" description="Helical" evidence="2">
    <location>
        <begin position="160"/>
        <end position="186"/>
    </location>
</feature>
<keyword evidence="1 2" id="KW-0472">Membrane</keyword>
<feature type="transmembrane region" description="Helical" evidence="2">
    <location>
        <begin position="128"/>
        <end position="154"/>
    </location>
</feature>
<comment type="subcellular location">
    <subcellularLocation>
        <location evidence="1">Cell membrane</location>
        <topology evidence="1">Multi-pass membrane protein</topology>
    </subcellularLocation>
</comment>
<keyword evidence="2" id="KW-1133">Transmembrane helix</keyword>
<feature type="transmembrane region" description="Helical" evidence="2">
    <location>
        <begin position="51"/>
        <end position="73"/>
    </location>
</feature>
<dbReference type="RefSeq" id="WP_246971491.1">
    <property type="nucleotide sequence ID" value="NZ_CP095397.1"/>
</dbReference>
<evidence type="ECO:0000313" key="4">
    <source>
        <dbReference type="Proteomes" id="UP001595821"/>
    </source>
</evidence>
<keyword evidence="1" id="KW-1003">Cell membrane</keyword>
<feature type="transmembrane region" description="Helical" evidence="2">
    <location>
        <begin position="18"/>
        <end position="39"/>
    </location>
</feature>
<dbReference type="PIRSF" id="PIRSF016661">
    <property type="entry name" value="BioY"/>
    <property type="match status" value="1"/>
</dbReference>
<protein>
    <submittedName>
        <fullName evidence="3">Biotin transporter BioY</fullName>
    </submittedName>
</protein>
<keyword evidence="1" id="KW-0813">Transport</keyword>
<dbReference type="PANTHER" id="PTHR34295">
    <property type="entry name" value="BIOTIN TRANSPORTER BIOY"/>
    <property type="match status" value="1"/>
</dbReference>
<dbReference type="GO" id="GO:0005886">
    <property type="term" value="C:plasma membrane"/>
    <property type="evidence" value="ECO:0007669"/>
    <property type="project" value="UniProtKB-SubCell"/>
</dbReference>
<evidence type="ECO:0000256" key="1">
    <source>
        <dbReference type="PIRNR" id="PIRNR016661"/>
    </source>
</evidence>
<reference evidence="3 4" key="1">
    <citation type="journal article" date="2014" name="Int. J. Syst. Evol. Microbiol.">
        <title>Complete genome sequence of Corynebacterium casei LMG S-19264T (=DSM 44701T), isolated from a smear-ripened cheese.</title>
        <authorList>
            <consortium name="US DOE Joint Genome Institute (JGI-PGF)"/>
            <person name="Walter F."/>
            <person name="Albersmeier A."/>
            <person name="Kalinowski J."/>
            <person name="Ruckert C."/>
        </authorList>
    </citation>
    <scope>NUCLEOTIDE SEQUENCE [LARGE SCALE GENOMIC DNA]</scope>
    <source>
        <strain evidence="3 4">IBRC-M 10912</strain>
    </source>
</reference>
<dbReference type="GO" id="GO:0015225">
    <property type="term" value="F:biotin transmembrane transporter activity"/>
    <property type="evidence" value="ECO:0007669"/>
    <property type="project" value="UniProtKB-UniRule"/>
</dbReference>
<dbReference type="AlphaFoldDB" id="A0ABD5NU29"/>
<dbReference type="EMBL" id="JBHSDJ010000002">
    <property type="protein sequence ID" value="MFC4245603.1"/>
    <property type="molecule type" value="Genomic_DNA"/>
</dbReference>
<dbReference type="Proteomes" id="UP001595821">
    <property type="component" value="Unassembled WGS sequence"/>
</dbReference>
<organism evidence="3 4">
    <name type="scientific">Natribaculum luteum</name>
    <dbReference type="NCBI Taxonomy" id="1586232"/>
    <lineage>
        <taxon>Archaea</taxon>
        <taxon>Methanobacteriati</taxon>
        <taxon>Methanobacteriota</taxon>
        <taxon>Stenosarchaea group</taxon>
        <taxon>Halobacteria</taxon>
        <taxon>Halobacteriales</taxon>
        <taxon>Natrialbaceae</taxon>
        <taxon>Natribaculum</taxon>
    </lineage>
</organism>
<accession>A0ABD5NU29</accession>
<comment type="caution">
    <text evidence="3">The sequence shown here is derived from an EMBL/GenBank/DDBJ whole genome shotgun (WGS) entry which is preliminary data.</text>
</comment>
<keyword evidence="2" id="KW-0812">Transmembrane</keyword>
<dbReference type="Gene3D" id="1.10.1760.20">
    <property type="match status" value="1"/>
</dbReference>
<dbReference type="PANTHER" id="PTHR34295:SF1">
    <property type="entry name" value="BIOTIN TRANSPORTER BIOY"/>
    <property type="match status" value="1"/>
</dbReference>
<evidence type="ECO:0000313" key="3">
    <source>
        <dbReference type="EMBL" id="MFC4245603.1"/>
    </source>
</evidence>
<feature type="transmembrane region" description="Helical" evidence="2">
    <location>
        <begin position="93"/>
        <end position="116"/>
    </location>
</feature>
<dbReference type="InterPro" id="IPR003784">
    <property type="entry name" value="BioY"/>
</dbReference>
<sequence length="194" mass="19785">MATERNSVELVDADTVGLFARAALLAALMGAASYVSIPLPFSPVPVTLQVLVVYLAGLYLGPLWGGASVGLFLAAGAVGAPVFAEGKAGVGVLVGYTGGYLLGYLLGAVLVGLFVHRSLDRLRDPAETSLPVLVGSLVAALVLIYALGVVWFAHVQQVELAAAIGVAIVPFIPGDILKIVTAIAIAKRGVIDPV</sequence>
<dbReference type="GeneID" id="71852416"/>